<dbReference type="InterPro" id="IPR013783">
    <property type="entry name" value="Ig-like_fold"/>
</dbReference>
<name>A0A1N6H1S2_9FLAO</name>
<reference evidence="5" key="1">
    <citation type="submission" date="2016-11" db="EMBL/GenBank/DDBJ databases">
        <authorList>
            <person name="Varghese N."/>
            <person name="Submissions S."/>
        </authorList>
    </citation>
    <scope>NUCLEOTIDE SEQUENCE [LARGE SCALE GENOMIC DNA]</scope>
    <source>
        <strain evidence="5">DSM 27623</strain>
    </source>
</reference>
<keyword evidence="5" id="KW-1185">Reference proteome</keyword>
<dbReference type="InterPro" id="IPR026444">
    <property type="entry name" value="Secre_tail"/>
</dbReference>
<dbReference type="NCBIfam" id="TIGR04183">
    <property type="entry name" value="Por_Secre_tail"/>
    <property type="match status" value="1"/>
</dbReference>
<evidence type="ECO:0000313" key="4">
    <source>
        <dbReference type="EMBL" id="SIO13625.1"/>
    </source>
</evidence>
<accession>A0A1N6H1S2</accession>
<feature type="signal peptide" evidence="2">
    <location>
        <begin position="1"/>
        <end position="18"/>
    </location>
</feature>
<dbReference type="OrthoDB" id="1153025at2"/>
<feature type="chain" id="PRO_5012975232" evidence="2">
    <location>
        <begin position="19"/>
        <end position="207"/>
    </location>
</feature>
<keyword evidence="1 2" id="KW-0732">Signal</keyword>
<evidence type="ECO:0000256" key="2">
    <source>
        <dbReference type="SAM" id="SignalP"/>
    </source>
</evidence>
<dbReference type="EMBL" id="FSRK01000001">
    <property type="protein sequence ID" value="SIO13625.1"/>
    <property type="molecule type" value="Genomic_DNA"/>
</dbReference>
<proteinExistence type="predicted"/>
<evidence type="ECO:0000256" key="1">
    <source>
        <dbReference type="ARBA" id="ARBA00022729"/>
    </source>
</evidence>
<dbReference type="AlphaFoldDB" id="A0A1N6H1S2"/>
<protein>
    <submittedName>
        <fullName evidence="4">Por secretion system C-terminal sorting domain-containing protein</fullName>
    </submittedName>
</protein>
<dbReference type="Proteomes" id="UP000185207">
    <property type="component" value="Unassembled WGS sequence"/>
</dbReference>
<evidence type="ECO:0000313" key="5">
    <source>
        <dbReference type="Proteomes" id="UP000185207"/>
    </source>
</evidence>
<organism evidence="4 5">
    <name type="scientific">Epilithonimonas zeae</name>
    <dbReference type="NCBI Taxonomy" id="1416779"/>
    <lineage>
        <taxon>Bacteria</taxon>
        <taxon>Pseudomonadati</taxon>
        <taxon>Bacteroidota</taxon>
        <taxon>Flavobacteriia</taxon>
        <taxon>Flavobacteriales</taxon>
        <taxon>Weeksellaceae</taxon>
        <taxon>Chryseobacterium group</taxon>
        <taxon>Epilithonimonas</taxon>
    </lineage>
</organism>
<dbReference type="RefSeq" id="WP_074235281.1">
    <property type="nucleotide sequence ID" value="NZ_FSRK01000001.1"/>
</dbReference>
<evidence type="ECO:0000259" key="3">
    <source>
        <dbReference type="Pfam" id="PF18962"/>
    </source>
</evidence>
<dbReference type="Gene3D" id="2.60.40.10">
    <property type="entry name" value="Immunoglobulins"/>
    <property type="match status" value="1"/>
</dbReference>
<feature type="domain" description="Secretion system C-terminal sorting" evidence="3">
    <location>
        <begin position="138"/>
        <end position="204"/>
    </location>
</feature>
<dbReference type="STRING" id="1416779.SAMN05444409_2196"/>
<sequence>MKKLLLFLLLAVSQLNFAQSDNLPNRTIYFKPPANWTNVCSFMNYIDPVVTIDFFPPGNQMASACEGWYKTTYAFNKAYIEFNNCKAFSGMIFPDYDKFTITSEDTIFYDYSEGPISNPPACLLAVNDPSKKIAIVKIFPNPVQDYVNIESDKNFIAYEIIDESGKLILNKDFKSSKIDISNLKAGLYFIKLKSLDNETNIVKFIKK</sequence>
<gene>
    <name evidence="4" type="ORF">SAMN05444409_2196</name>
</gene>
<dbReference type="Pfam" id="PF18962">
    <property type="entry name" value="Por_Secre_tail"/>
    <property type="match status" value="1"/>
</dbReference>